<dbReference type="InterPro" id="IPR009057">
    <property type="entry name" value="Homeodomain-like_sf"/>
</dbReference>
<keyword evidence="2 4" id="KW-0238">DNA-binding</keyword>
<sequence>MPAPQRVSQEELVAAIRRIAEDDGIDAVTMSSVASAVGVRTPSLYKRVADRHGLLRLAADDAARELVAELSGAPHTEGEDAAGRLRRMAYALRAFAARAPRVSGLLFAAPSAAAAPSPEAGEPLLRPLLEAVSAAAPGDPLPAARTFTAWIYGFCTMEQAGAFRLGGDVDAAFEYGLDVLLGAMTRPA</sequence>
<keyword evidence="1" id="KW-0805">Transcription regulation</keyword>
<dbReference type="Gene3D" id="1.10.357.10">
    <property type="entry name" value="Tetracycline Repressor, domain 2"/>
    <property type="match status" value="1"/>
</dbReference>
<dbReference type="InterPro" id="IPR036271">
    <property type="entry name" value="Tet_transcr_reg_TetR-rel_C_sf"/>
</dbReference>
<dbReference type="RefSeq" id="WP_116241930.1">
    <property type="nucleotide sequence ID" value="NZ_QUAB01000039.1"/>
</dbReference>
<dbReference type="Pfam" id="PF13305">
    <property type="entry name" value="TetR_C_33"/>
    <property type="match status" value="1"/>
</dbReference>
<evidence type="ECO:0000256" key="1">
    <source>
        <dbReference type="ARBA" id="ARBA00023015"/>
    </source>
</evidence>
<protein>
    <submittedName>
        <fullName evidence="6">TetR/AcrR family transcriptional regulator</fullName>
    </submittedName>
</protein>
<dbReference type="PROSITE" id="PS50977">
    <property type="entry name" value="HTH_TETR_2"/>
    <property type="match status" value="1"/>
</dbReference>
<dbReference type="SUPFAM" id="SSF48498">
    <property type="entry name" value="Tetracyclin repressor-like, C-terminal domain"/>
    <property type="match status" value="1"/>
</dbReference>
<feature type="domain" description="HTH tetR-type" evidence="5">
    <location>
        <begin position="6"/>
        <end position="66"/>
    </location>
</feature>
<dbReference type="AlphaFoldDB" id="A0A371NUI7"/>
<evidence type="ECO:0000313" key="7">
    <source>
        <dbReference type="Proteomes" id="UP000262172"/>
    </source>
</evidence>
<keyword evidence="3" id="KW-0804">Transcription</keyword>
<name>A0A371NUI7_9MICO</name>
<feature type="DNA-binding region" description="H-T-H motif" evidence="4">
    <location>
        <begin position="29"/>
        <end position="48"/>
    </location>
</feature>
<dbReference type="InterPro" id="IPR025996">
    <property type="entry name" value="MT1864/Rv1816-like_C"/>
</dbReference>
<dbReference type="InterPro" id="IPR050109">
    <property type="entry name" value="HTH-type_TetR-like_transc_reg"/>
</dbReference>
<dbReference type="SUPFAM" id="SSF46689">
    <property type="entry name" value="Homeodomain-like"/>
    <property type="match status" value="1"/>
</dbReference>
<comment type="caution">
    <text evidence="6">The sequence shown here is derived from an EMBL/GenBank/DDBJ whole genome shotgun (WGS) entry which is preliminary data.</text>
</comment>
<dbReference type="PANTHER" id="PTHR30055:SF239">
    <property type="entry name" value="TRANSCRIPTIONAL REGULATORY PROTEIN"/>
    <property type="match status" value="1"/>
</dbReference>
<dbReference type="GO" id="GO:0003700">
    <property type="term" value="F:DNA-binding transcription factor activity"/>
    <property type="evidence" value="ECO:0007669"/>
    <property type="project" value="TreeGrafter"/>
</dbReference>
<dbReference type="EMBL" id="QUAB01000039">
    <property type="protein sequence ID" value="REJ05997.1"/>
    <property type="molecule type" value="Genomic_DNA"/>
</dbReference>
<dbReference type="GO" id="GO:0000976">
    <property type="term" value="F:transcription cis-regulatory region binding"/>
    <property type="evidence" value="ECO:0007669"/>
    <property type="project" value="TreeGrafter"/>
</dbReference>
<keyword evidence="7" id="KW-1185">Reference proteome</keyword>
<accession>A0A371NUI7</accession>
<reference evidence="6 7" key="1">
    <citation type="submission" date="2018-08" db="EMBL/GenBank/DDBJ databases">
        <title>Isolation, diversity and antifungal activity of Actinobacteria from cow dung.</title>
        <authorList>
            <person name="Ling L."/>
        </authorList>
    </citation>
    <scope>NUCLEOTIDE SEQUENCE [LARGE SCALE GENOMIC DNA]</scope>
    <source>
        <strain evidence="6 7">NEAU-LLE</strain>
    </source>
</reference>
<evidence type="ECO:0000256" key="3">
    <source>
        <dbReference type="ARBA" id="ARBA00023163"/>
    </source>
</evidence>
<evidence type="ECO:0000256" key="4">
    <source>
        <dbReference type="PROSITE-ProRule" id="PRU00335"/>
    </source>
</evidence>
<organism evidence="6 7">
    <name type="scientific">Microbacterium bovistercoris</name>
    <dbReference type="NCBI Taxonomy" id="2293570"/>
    <lineage>
        <taxon>Bacteria</taxon>
        <taxon>Bacillati</taxon>
        <taxon>Actinomycetota</taxon>
        <taxon>Actinomycetes</taxon>
        <taxon>Micrococcales</taxon>
        <taxon>Microbacteriaceae</taxon>
        <taxon>Microbacterium</taxon>
    </lineage>
</organism>
<dbReference type="PANTHER" id="PTHR30055">
    <property type="entry name" value="HTH-TYPE TRANSCRIPTIONAL REGULATOR RUTR"/>
    <property type="match status" value="1"/>
</dbReference>
<dbReference type="Gene3D" id="1.10.10.60">
    <property type="entry name" value="Homeodomain-like"/>
    <property type="match status" value="1"/>
</dbReference>
<proteinExistence type="predicted"/>
<evidence type="ECO:0000259" key="5">
    <source>
        <dbReference type="PROSITE" id="PS50977"/>
    </source>
</evidence>
<evidence type="ECO:0000256" key="2">
    <source>
        <dbReference type="ARBA" id="ARBA00023125"/>
    </source>
</evidence>
<gene>
    <name evidence="6" type="ORF">DY023_07885</name>
</gene>
<dbReference type="InterPro" id="IPR001647">
    <property type="entry name" value="HTH_TetR"/>
</dbReference>
<dbReference type="OrthoDB" id="71867at2"/>
<dbReference type="Proteomes" id="UP000262172">
    <property type="component" value="Unassembled WGS sequence"/>
</dbReference>
<evidence type="ECO:0000313" key="6">
    <source>
        <dbReference type="EMBL" id="REJ05997.1"/>
    </source>
</evidence>